<keyword evidence="6" id="KW-0808">Transferase</keyword>
<dbReference type="RefSeq" id="WP_012945145.1">
    <property type="nucleotide sequence ID" value="NC_013744.1"/>
</dbReference>
<keyword evidence="6" id="KW-0614">Plasmid</keyword>
<gene>
    <name evidence="6" type="ordered locus">Htur_4062</name>
</gene>
<protein>
    <submittedName>
        <fullName evidence="6">Aminotransferase class-III</fullName>
    </submittedName>
</protein>
<keyword evidence="3 4" id="KW-0663">Pyridoxal phosphate</keyword>
<comment type="cofactor">
    <cofactor evidence="1">
        <name>pyridoxal 5'-phosphate</name>
        <dbReference type="ChEBI" id="CHEBI:597326"/>
    </cofactor>
</comment>
<name>D2S0K4_HALTV</name>
<dbReference type="KEGG" id="htu:Htur_4062"/>
<organism evidence="6 7">
    <name type="scientific">Haloterrigena turkmenica (strain ATCC 51198 / DSM 5511 / JCM 9101 / NCIMB 13204 / VKM B-1734 / 4k)</name>
    <name type="common">Halococcus turkmenicus</name>
    <dbReference type="NCBI Taxonomy" id="543526"/>
    <lineage>
        <taxon>Archaea</taxon>
        <taxon>Methanobacteriati</taxon>
        <taxon>Methanobacteriota</taxon>
        <taxon>Stenosarchaea group</taxon>
        <taxon>Halobacteria</taxon>
        <taxon>Halobacteriales</taxon>
        <taxon>Natrialbaceae</taxon>
        <taxon>Haloterrigena</taxon>
    </lineage>
</organism>
<dbReference type="PANTHER" id="PTHR43094">
    <property type="entry name" value="AMINOTRANSFERASE"/>
    <property type="match status" value="1"/>
</dbReference>
<feature type="region of interest" description="Disordered" evidence="5">
    <location>
        <begin position="1"/>
        <end position="30"/>
    </location>
</feature>
<evidence type="ECO:0000313" key="7">
    <source>
        <dbReference type="Proteomes" id="UP000001903"/>
    </source>
</evidence>
<accession>D2S0K4</accession>
<dbReference type="OrthoDB" id="6534at2157"/>
<dbReference type="PROSITE" id="PS00600">
    <property type="entry name" value="AA_TRANSFER_CLASS_3"/>
    <property type="match status" value="1"/>
</dbReference>
<evidence type="ECO:0000256" key="3">
    <source>
        <dbReference type="ARBA" id="ARBA00022898"/>
    </source>
</evidence>
<dbReference type="Gene3D" id="3.40.640.10">
    <property type="entry name" value="Type I PLP-dependent aspartate aminotransferase-like (Major domain)"/>
    <property type="match status" value="1"/>
</dbReference>
<dbReference type="InterPro" id="IPR049704">
    <property type="entry name" value="Aminotrans_3_PPA_site"/>
</dbReference>
<dbReference type="Pfam" id="PF00202">
    <property type="entry name" value="Aminotran_3"/>
    <property type="match status" value="1"/>
</dbReference>
<dbReference type="CDD" id="cd00610">
    <property type="entry name" value="OAT_like"/>
    <property type="match status" value="1"/>
</dbReference>
<dbReference type="InterPro" id="IPR005814">
    <property type="entry name" value="Aminotrans_3"/>
</dbReference>
<dbReference type="GO" id="GO:0030170">
    <property type="term" value="F:pyridoxal phosphate binding"/>
    <property type="evidence" value="ECO:0007669"/>
    <property type="project" value="InterPro"/>
</dbReference>
<evidence type="ECO:0000256" key="2">
    <source>
        <dbReference type="ARBA" id="ARBA00008954"/>
    </source>
</evidence>
<dbReference type="GO" id="GO:0005829">
    <property type="term" value="C:cytosol"/>
    <property type="evidence" value="ECO:0007669"/>
    <property type="project" value="TreeGrafter"/>
</dbReference>
<dbReference type="EMBL" id="CP001861">
    <property type="protein sequence ID" value="ADB62901.1"/>
    <property type="molecule type" value="Genomic_DNA"/>
</dbReference>
<geneLocation type="plasmid" evidence="6 7">
    <name>pHTUR01</name>
</geneLocation>
<dbReference type="Gene3D" id="3.90.1150.10">
    <property type="entry name" value="Aspartate Aminotransferase, domain 1"/>
    <property type="match status" value="1"/>
</dbReference>
<dbReference type="InterPro" id="IPR015422">
    <property type="entry name" value="PyrdxlP-dep_Trfase_small"/>
</dbReference>
<dbReference type="HOGENOM" id="CLU_016922_4_0_2"/>
<evidence type="ECO:0000256" key="4">
    <source>
        <dbReference type="RuleBase" id="RU003560"/>
    </source>
</evidence>
<keyword evidence="7" id="KW-1185">Reference proteome</keyword>
<evidence type="ECO:0000256" key="5">
    <source>
        <dbReference type="SAM" id="MobiDB-lite"/>
    </source>
</evidence>
<dbReference type="PANTHER" id="PTHR43094:SF1">
    <property type="entry name" value="AMINOTRANSFERASE CLASS-III"/>
    <property type="match status" value="1"/>
</dbReference>
<dbReference type="FunFam" id="3.40.640.10:FF:000004">
    <property type="entry name" value="Acetylornithine aminotransferase"/>
    <property type="match status" value="1"/>
</dbReference>
<dbReference type="InterPro" id="IPR015421">
    <property type="entry name" value="PyrdxlP-dep_Trfase_major"/>
</dbReference>
<dbReference type="AlphaFoldDB" id="D2S0K4"/>
<sequence>MASKKSEKISASSSSNIPHWHDPESSEFSVNEGEGAYVYDENGTEYLDFISSLYCTNAGHSNQKITDACNEQLEKIAYVSPSKSNDTRTALADKLTTVAPDSLSDVVFSVSGSEANELAVQFARKSKDASKVLTRWRSYHGSTYGAGSLTGEPGTRNAVESHAAATGAVKFLPPVAHNSPFDADSPAELAEKAADHVEYVIRNEGPESIAALLIEPVAGSSGGYPAPPGYFERLREICDKYDILLIADEVISGFGRCGEMFAMQTEGVEPDMITFAKGVTSGYIPLAGVIMNSEVGESVRDGSNIGQTFAGQPVACAAGLAAVEEYEDHLIDNVRQLAPVLEDGLHSLAADHDVITDVRGRGFLWTVVVENPETGEPIVDTVLEDDEDNPIDEVVEVAKENGLLLSTGRPAYQIMVCPPFCIDESDITEAIEVLDTAFEKVFK</sequence>
<keyword evidence="6" id="KW-0032">Aminotransferase</keyword>
<dbReference type="Proteomes" id="UP000001903">
    <property type="component" value="Plasmid pHTUR01"/>
</dbReference>
<dbReference type="PIRSF" id="PIRSF000521">
    <property type="entry name" value="Transaminase_4ab_Lys_Orn"/>
    <property type="match status" value="1"/>
</dbReference>
<comment type="similarity">
    <text evidence="2 4">Belongs to the class-III pyridoxal-phosphate-dependent aminotransferase family.</text>
</comment>
<dbReference type="SUPFAM" id="SSF53383">
    <property type="entry name" value="PLP-dependent transferases"/>
    <property type="match status" value="1"/>
</dbReference>
<dbReference type="GO" id="GO:0008483">
    <property type="term" value="F:transaminase activity"/>
    <property type="evidence" value="ECO:0007669"/>
    <property type="project" value="UniProtKB-KW"/>
</dbReference>
<dbReference type="InterPro" id="IPR015424">
    <property type="entry name" value="PyrdxlP-dep_Trfase"/>
</dbReference>
<evidence type="ECO:0000256" key="1">
    <source>
        <dbReference type="ARBA" id="ARBA00001933"/>
    </source>
</evidence>
<evidence type="ECO:0000313" key="6">
    <source>
        <dbReference type="EMBL" id="ADB62901.1"/>
    </source>
</evidence>
<reference evidence="6 7" key="1">
    <citation type="journal article" date="2010" name="Stand. Genomic Sci.">
        <title>Complete genome sequence of Haloterrigena turkmenica type strain (4k).</title>
        <authorList>
            <person name="Saunders E."/>
            <person name="Tindall B.J."/>
            <person name="Fahnrich R."/>
            <person name="Lapidus A."/>
            <person name="Copeland A."/>
            <person name="Del Rio T.G."/>
            <person name="Lucas S."/>
            <person name="Chen F."/>
            <person name="Tice H."/>
            <person name="Cheng J.F."/>
            <person name="Han C."/>
            <person name="Detter J.C."/>
            <person name="Bruce D."/>
            <person name="Goodwin L."/>
            <person name="Chain P."/>
            <person name="Pitluck S."/>
            <person name="Pati A."/>
            <person name="Ivanova N."/>
            <person name="Mavromatis K."/>
            <person name="Chen A."/>
            <person name="Palaniappan K."/>
            <person name="Land M."/>
            <person name="Hauser L."/>
            <person name="Chang Y.J."/>
            <person name="Jeffries C.D."/>
            <person name="Brettin T."/>
            <person name="Rohde M."/>
            <person name="Goker M."/>
            <person name="Bristow J."/>
            <person name="Eisen J.A."/>
            <person name="Markowitz V."/>
            <person name="Hugenholtz P."/>
            <person name="Klenk H.P."/>
            <person name="Kyrpides N.C."/>
        </authorList>
    </citation>
    <scope>NUCLEOTIDE SEQUENCE [LARGE SCALE GENOMIC DNA]</scope>
    <source>
        <strain evidence="7">ATCC 51198 / DSM 5511 / JCM 9101 / NCIMB 13204 / VKM B-1734 / 4k</strain>
    </source>
</reference>
<dbReference type="GeneID" id="8744690"/>
<proteinExistence type="inferred from homology"/>